<dbReference type="AlphaFoldDB" id="A0A0C2JSA5"/>
<protein>
    <submittedName>
        <fullName evidence="1">Uncharacterized protein</fullName>
    </submittedName>
</protein>
<accession>A0A0C2JSA5</accession>
<sequence length="185" mass="21546">MPRYRMYISADLRYNTIADYMSRKDFEDMGETHTLQYLQKKSKSWGFKGSQILFKNWIHPQLYHLPELEFCYSALKDTATAQKVYCEFRQLVQFSRAATTAYEIGILFSGNVAYKPCPKLVFEEVLQKAGRESFDQKVDMNSGVFIIRLLDNGTVQVSSTYGVGNLIKIVKIWDRTKHKFIDSHI</sequence>
<dbReference type="OrthoDB" id="5986244at2759"/>
<dbReference type="EMBL" id="JWZT01001292">
    <property type="protein sequence ID" value="KII72323.1"/>
    <property type="molecule type" value="Genomic_DNA"/>
</dbReference>
<proteinExistence type="predicted"/>
<comment type="caution">
    <text evidence="1">The sequence shown here is derived from an EMBL/GenBank/DDBJ whole genome shotgun (WGS) entry which is preliminary data.</text>
</comment>
<dbReference type="Proteomes" id="UP000031668">
    <property type="component" value="Unassembled WGS sequence"/>
</dbReference>
<evidence type="ECO:0000313" key="1">
    <source>
        <dbReference type="EMBL" id="KII72323.1"/>
    </source>
</evidence>
<gene>
    <name evidence="1" type="ORF">RF11_05758</name>
</gene>
<reference evidence="1 2" key="1">
    <citation type="journal article" date="2014" name="Genome Biol. Evol.">
        <title>The genome of the myxosporean Thelohanellus kitauei shows adaptations to nutrient acquisition within its fish host.</title>
        <authorList>
            <person name="Yang Y."/>
            <person name="Xiong J."/>
            <person name="Zhou Z."/>
            <person name="Huo F."/>
            <person name="Miao W."/>
            <person name="Ran C."/>
            <person name="Liu Y."/>
            <person name="Zhang J."/>
            <person name="Feng J."/>
            <person name="Wang M."/>
            <person name="Wang M."/>
            <person name="Wang L."/>
            <person name="Yao B."/>
        </authorList>
    </citation>
    <scope>NUCLEOTIDE SEQUENCE [LARGE SCALE GENOMIC DNA]</scope>
    <source>
        <strain evidence="1">Wuqing</strain>
    </source>
</reference>
<keyword evidence="2" id="KW-1185">Reference proteome</keyword>
<evidence type="ECO:0000313" key="2">
    <source>
        <dbReference type="Proteomes" id="UP000031668"/>
    </source>
</evidence>
<name>A0A0C2JSA5_THEKT</name>
<organism evidence="1 2">
    <name type="scientific">Thelohanellus kitauei</name>
    <name type="common">Myxosporean</name>
    <dbReference type="NCBI Taxonomy" id="669202"/>
    <lineage>
        <taxon>Eukaryota</taxon>
        <taxon>Metazoa</taxon>
        <taxon>Cnidaria</taxon>
        <taxon>Myxozoa</taxon>
        <taxon>Myxosporea</taxon>
        <taxon>Bivalvulida</taxon>
        <taxon>Platysporina</taxon>
        <taxon>Myxobolidae</taxon>
        <taxon>Thelohanellus</taxon>
    </lineage>
</organism>